<dbReference type="AlphaFoldDB" id="A0A0G0VXL9"/>
<feature type="domain" description="Mvd1 C-terminal" evidence="8">
    <location>
        <begin position="176"/>
        <end position="306"/>
    </location>
</feature>
<reference evidence="10 11" key="1">
    <citation type="journal article" date="2015" name="Nature">
        <title>rRNA introns, odd ribosomes, and small enigmatic genomes across a large radiation of phyla.</title>
        <authorList>
            <person name="Brown C.T."/>
            <person name="Hug L.A."/>
            <person name="Thomas B.C."/>
            <person name="Sharon I."/>
            <person name="Castelle C.J."/>
            <person name="Singh A."/>
            <person name="Wilkins M.J."/>
            <person name="Williams K.H."/>
            <person name="Banfield J.F."/>
        </authorList>
    </citation>
    <scope>NUCLEOTIDE SEQUENCE [LARGE SCALE GENOMIC DNA]</scope>
</reference>
<keyword evidence="5" id="KW-0067">ATP-binding</keyword>
<dbReference type="InterPro" id="IPR029765">
    <property type="entry name" value="Mev_diP_decarb"/>
</dbReference>
<keyword evidence="3" id="KW-0444">Lipid biosynthesis</keyword>
<evidence type="ECO:0000313" key="11">
    <source>
        <dbReference type="Proteomes" id="UP000034286"/>
    </source>
</evidence>
<proteinExistence type="inferred from homology"/>
<dbReference type="InterPro" id="IPR014721">
    <property type="entry name" value="Ribsml_uS5_D2-typ_fold_subgr"/>
</dbReference>
<organism evidence="10 11">
    <name type="scientific">Candidatus Woesebacteria bacterium GW2011_GWE1_41_24</name>
    <dbReference type="NCBI Taxonomy" id="1618597"/>
    <lineage>
        <taxon>Bacteria</taxon>
        <taxon>Candidatus Woeseibacteriota</taxon>
    </lineage>
</organism>
<dbReference type="PANTHER" id="PTHR10977:SF3">
    <property type="entry name" value="DIPHOSPHOMEVALONATE DECARBOXYLASE"/>
    <property type="match status" value="1"/>
</dbReference>
<evidence type="ECO:0000256" key="6">
    <source>
        <dbReference type="ARBA" id="ARBA00023098"/>
    </source>
</evidence>
<dbReference type="EMBL" id="LCBD01000004">
    <property type="protein sequence ID" value="KKS05524.1"/>
    <property type="molecule type" value="Genomic_DNA"/>
</dbReference>
<evidence type="ECO:0000259" key="8">
    <source>
        <dbReference type="Pfam" id="PF18376"/>
    </source>
</evidence>
<dbReference type="PATRIC" id="fig|1618597.3.peg.162"/>
<evidence type="ECO:0000256" key="1">
    <source>
        <dbReference type="ARBA" id="ARBA00008831"/>
    </source>
</evidence>
<dbReference type="Gene3D" id="3.30.230.10">
    <property type="match status" value="1"/>
</dbReference>
<dbReference type="Pfam" id="PF18376">
    <property type="entry name" value="MDD_C"/>
    <property type="match status" value="1"/>
</dbReference>
<dbReference type="NCBIfam" id="TIGR01240">
    <property type="entry name" value="mevDPdecarb"/>
    <property type="match status" value="1"/>
</dbReference>
<dbReference type="GO" id="GO:0004163">
    <property type="term" value="F:diphosphomevalonate decarboxylase activity"/>
    <property type="evidence" value="ECO:0007669"/>
    <property type="project" value="UniProtKB-EC"/>
</dbReference>
<dbReference type="FunFam" id="3.30.230.10:FF:000072">
    <property type="entry name" value="Diphosphomevalonate decarboxylase"/>
    <property type="match status" value="1"/>
</dbReference>
<comment type="similarity">
    <text evidence="1">Belongs to the diphosphomevalonate decarboxylase family.</text>
</comment>
<dbReference type="GO" id="GO:0005829">
    <property type="term" value="C:cytosol"/>
    <property type="evidence" value="ECO:0007669"/>
    <property type="project" value="InterPro"/>
</dbReference>
<sequence length="322" mass="35924">MKVIVRAPSNIAFIKYWGKKNEKLRIPANSSISMNLSDAYTETSVEFKKILSDDLVIIDGKKIDGKEKERIGRHLNLIRKMARINFFAEVLSKNNFPKGAGIASSASGFAALTLAGVKAAGLNLSEKELSVLARLGSGSACRSIPDGFVEWKKGSKSSDSYAYSLKSPEYWDIRDIIVVVGEKSKKVGSTEGHKEATSSPFYKARISEMDKKIADIKLALKNKDFTKFGRIVEEEAINMHTVMMTSKPPLFYWLPKTLEIMQSITTWREAGLETYFTIDAGPNIHVICRSKDVRKVKTKLEKIQGVKKIIINRVSKGARIVK</sequence>
<evidence type="ECO:0000313" key="10">
    <source>
        <dbReference type="EMBL" id="KKS05524.1"/>
    </source>
</evidence>
<protein>
    <recommendedName>
        <fullName evidence="2">diphosphomevalonate decarboxylase</fullName>
        <ecNumber evidence="2">4.1.1.33</ecNumber>
    </recommendedName>
</protein>
<keyword evidence="4" id="KW-0547">Nucleotide-binding</keyword>
<gene>
    <name evidence="10" type="ORF">UU57_C0004G0017</name>
</gene>
<dbReference type="InterPro" id="IPR041431">
    <property type="entry name" value="Mvd1_C"/>
</dbReference>
<evidence type="ECO:0000256" key="4">
    <source>
        <dbReference type="ARBA" id="ARBA00022741"/>
    </source>
</evidence>
<dbReference type="SUPFAM" id="SSF54211">
    <property type="entry name" value="Ribosomal protein S5 domain 2-like"/>
    <property type="match status" value="1"/>
</dbReference>
<evidence type="ECO:0000256" key="5">
    <source>
        <dbReference type="ARBA" id="ARBA00022840"/>
    </source>
</evidence>
<dbReference type="Pfam" id="PF22700">
    <property type="entry name" value="MVD-like_N"/>
    <property type="match status" value="1"/>
</dbReference>
<dbReference type="Gene3D" id="3.30.70.890">
    <property type="entry name" value="GHMP kinase, C-terminal domain"/>
    <property type="match status" value="1"/>
</dbReference>
<dbReference type="InterPro" id="IPR005935">
    <property type="entry name" value="Mev_decarb"/>
</dbReference>
<dbReference type="InterPro" id="IPR053859">
    <property type="entry name" value="MVD-like_N"/>
</dbReference>
<name>A0A0G0VXL9_9BACT</name>
<dbReference type="SUPFAM" id="SSF55060">
    <property type="entry name" value="GHMP Kinase, C-terminal domain"/>
    <property type="match status" value="1"/>
</dbReference>
<evidence type="ECO:0000259" key="9">
    <source>
        <dbReference type="Pfam" id="PF22700"/>
    </source>
</evidence>
<dbReference type="InterPro" id="IPR036554">
    <property type="entry name" value="GHMP_kinase_C_sf"/>
</dbReference>
<dbReference type="Proteomes" id="UP000034286">
    <property type="component" value="Unassembled WGS sequence"/>
</dbReference>
<dbReference type="PIRSF" id="PIRSF015950">
    <property type="entry name" value="Mev_P_decrbx"/>
    <property type="match status" value="1"/>
</dbReference>
<keyword evidence="7" id="KW-0456">Lyase</keyword>
<dbReference type="GO" id="GO:0019287">
    <property type="term" value="P:isopentenyl diphosphate biosynthetic process, mevalonate pathway"/>
    <property type="evidence" value="ECO:0007669"/>
    <property type="project" value="InterPro"/>
</dbReference>
<accession>A0A0G0VXL9</accession>
<feature type="domain" description="Diphosphomevalonate decarboxylase-like N-terminal" evidence="9">
    <location>
        <begin position="7"/>
        <end position="162"/>
    </location>
</feature>
<keyword evidence="6" id="KW-0443">Lipid metabolism</keyword>
<evidence type="ECO:0000256" key="2">
    <source>
        <dbReference type="ARBA" id="ARBA00012296"/>
    </source>
</evidence>
<dbReference type="PANTHER" id="PTHR10977">
    <property type="entry name" value="DIPHOSPHOMEVALONATE DECARBOXYLASE"/>
    <property type="match status" value="1"/>
</dbReference>
<dbReference type="InterPro" id="IPR020568">
    <property type="entry name" value="Ribosomal_Su5_D2-typ_SF"/>
</dbReference>
<evidence type="ECO:0000256" key="3">
    <source>
        <dbReference type="ARBA" id="ARBA00022516"/>
    </source>
</evidence>
<dbReference type="EC" id="4.1.1.33" evidence="2"/>
<comment type="caution">
    <text evidence="10">The sequence shown here is derived from an EMBL/GenBank/DDBJ whole genome shotgun (WGS) entry which is preliminary data.</text>
</comment>
<dbReference type="GO" id="GO:0005524">
    <property type="term" value="F:ATP binding"/>
    <property type="evidence" value="ECO:0007669"/>
    <property type="project" value="UniProtKB-KW"/>
</dbReference>
<evidence type="ECO:0000256" key="7">
    <source>
        <dbReference type="ARBA" id="ARBA00023239"/>
    </source>
</evidence>